<keyword evidence="2" id="KW-0996">Nickel insertion</keyword>
<evidence type="ECO:0000256" key="2">
    <source>
        <dbReference type="HAMAP-Rule" id="MF_01384"/>
    </source>
</evidence>
<proteinExistence type="inferred from homology"/>
<dbReference type="Proteomes" id="UP001317322">
    <property type="component" value="Chromosome"/>
</dbReference>
<dbReference type="Pfam" id="PF01774">
    <property type="entry name" value="UreD"/>
    <property type="match status" value="1"/>
</dbReference>
<reference evidence="3 4" key="1">
    <citation type="submission" date="2022-07" db="EMBL/GenBank/DDBJ databases">
        <title>Novel species in genus cellulomonas.</title>
        <authorList>
            <person name="Ye L."/>
        </authorList>
    </citation>
    <scope>NUCLEOTIDE SEQUENCE [LARGE SCALE GENOMIC DNA]</scope>
    <source>
        <strain evidence="4">zg-Y908</strain>
    </source>
</reference>
<comment type="similarity">
    <text evidence="2">Belongs to the UreD family.</text>
</comment>
<evidence type="ECO:0000256" key="1">
    <source>
        <dbReference type="ARBA" id="ARBA00023186"/>
    </source>
</evidence>
<keyword evidence="4" id="KW-1185">Reference proteome</keyword>
<comment type="subunit">
    <text evidence="2">UreD, UreF and UreG form a complex that acts as a GTP-hydrolysis-dependent molecular chaperone, activating the urease apoprotein by helping to assemble the nickel containing metallocenter of UreC. The UreE protein probably delivers the nickel.</text>
</comment>
<comment type="subcellular location">
    <subcellularLocation>
        <location evidence="2">Cytoplasm</location>
    </subcellularLocation>
</comment>
<organism evidence="3 4">
    <name type="scientific">Cellulomonas wangsupingiae</name>
    <dbReference type="NCBI Taxonomy" id="2968085"/>
    <lineage>
        <taxon>Bacteria</taxon>
        <taxon>Bacillati</taxon>
        <taxon>Actinomycetota</taxon>
        <taxon>Actinomycetes</taxon>
        <taxon>Micrococcales</taxon>
        <taxon>Cellulomonadaceae</taxon>
        <taxon>Cellulomonas</taxon>
    </lineage>
</organism>
<dbReference type="InterPro" id="IPR002669">
    <property type="entry name" value="UreD"/>
</dbReference>
<sequence length="274" mass="28353">MTRTRVAVTPDGRVELDGDLVRARRLPDEDGRLRVALVASQALLLAGDDVRIEVDVAAGRALEIVEVTGTVAYDMRGGHASWIVDVRLAADAVLVWPSLPFVVADGADVLRLTHVDLAPGARAVLRETLVLGRSGEAGGRVRTTVRARLAGRPLLVETFVAEPASVLDPALLDGARCLDTLLVLGARLDHPGALQLEREGTMLRAMATRAHDADLGGVVADAVEAATFPGAGRTEVVPPARARARRGALAVPTASGHADAAVTSAVTPAGAPAG</sequence>
<evidence type="ECO:0000313" key="4">
    <source>
        <dbReference type="Proteomes" id="UP001317322"/>
    </source>
</evidence>
<keyword evidence="2" id="KW-0963">Cytoplasm</keyword>
<dbReference type="RefSeq" id="WP_227563927.1">
    <property type="nucleotide sequence ID" value="NZ_CP101989.1"/>
</dbReference>
<gene>
    <name evidence="2" type="primary">ureD</name>
    <name evidence="3" type="ORF">NP075_03770</name>
</gene>
<accession>A0ABY5K905</accession>
<dbReference type="HAMAP" id="MF_01384">
    <property type="entry name" value="UreD"/>
    <property type="match status" value="1"/>
</dbReference>
<comment type="function">
    <text evidence="2">Required for maturation of urease via the functional incorporation of the urease nickel metallocenter.</text>
</comment>
<evidence type="ECO:0000313" key="3">
    <source>
        <dbReference type="EMBL" id="UUI65861.1"/>
    </source>
</evidence>
<keyword evidence="1 2" id="KW-0143">Chaperone</keyword>
<name>A0ABY5K905_9CELL</name>
<dbReference type="EMBL" id="CP101989">
    <property type="protein sequence ID" value="UUI65861.1"/>
    <property type="molecule type" value="Genomic_DNA"/>
</dbReference>
<protein>
    <recommendedName>
        <fullName evidence="2">Urease accessory protein UreD</fullName>
    </recommendedName>
</protein>